<feature type="compositionally biased region" description="Basic and acidic residues" evidence="1">
    <location>
        <begin position="141"/>
        <end position="154"/>
    </location>
</feature>
<reference key="1">
    <citation type="submission" date="2007-01" db="EMBL/GenBank/DDBJ databases">
        <title>The Genome Sequence of Puccinia graminis f. sp. tritici Strain CRL 75-36-700-3.</title>
        <authorList>
            <consortium name="The Broad Institute Genome Sequencing Platform"/>
            <person name="Birren B."/>
            <person name="Lander E."/>
            <person name="Galagan J."/>
            <person name="Nusbaum C."/>
            <person name="Devon K."/>
            <person name="Cuomo C."/>
            <person name="Jaffe D."/>
            <person name="Butler J."/>
            <person name="Alvarez P."/>
            <person name="Gnerre S."/>
            <person name="Grabherr M."/>
            <person name="Mauceli E."/>
            <person name="Brockman W."/>
            <person name="Young S."/>
            <person name="LaButti K."/>
            <person name="Sykes S."/>
            <person name="DeCaprio D."/>
            <person name="Crawford M."/>
            <person name="Koehrsen M."/>
            <person name="Engels R."/>
            <person name="Montgomery P."/>
            <person name="Pearson M."/>
            <person name="Howarth C."/>
            <person name="Larson L."/>
            <person name="White J."/>
            <person name="Zeng Q."/>
            <person name="Kodira C."/>
            <person name="Yandava C."/>
            <person name="Alvarado L."/>
            <person name="O'Leary S."/>
            <person name="Szabo L."/>
            <person name="Dean R."/>
            <person name="Schein J."/>
        </authorList>
    </citation>
    <scope>NUCLEOTIDE SEQUENCE</scope>
    <source>
        <strain>CRL 75-36-700-3</strain>
    </source>
</reference>
<evidence type="ECO:0000313" key="2">
    <source>
        <dbReference type="EMBL" id="EFP84529.1"/>
    </source>
</evidence>
<dbReference type="AlphaFoldDB" id="E3KJQ4"/>
<dbReference type="RefSeq" id="XP_003328948.1">
    <property type="nucleotide sequence ID" value="XM_003328900.1"/>
</dbReference>
<feature type="compositionally biased region" description="Basic and acidic residues" evidence="1">
    <location>
        <begin position="42"/>
        <end position="54"/>
    </location>
</feature>
<reference evidence="3" key="2">
    <citation type="journal article" date="2011" name="Proc. Natl. Acad. Sci. U.S.A.">
        <title>Obligate biotrophy features unraveled by the genomic analysis of rust fungi.</title>
        <authorList>
            <person name="Duplessis S."/>
            <person name="Cuomo C.A."/>
            <person name="Lin Y.-C."/>
            <person name="Aerts A."/>
            <person name="Tisserant E."/>
            <person name="Veneault-Fourrey C."/>
            <person name="Joly D.L."/>
            <person name="Hacquard S."/>
            <person name="Amselem J."/>
            <person name="Cantarel B.L."/>
            <person name="Chiu R."/>
            <person name="Coutinho P.M."/>
            <person name="Feau N."/>
            <person name="Field M."/>
            <person name="Frey P."/>
            <person name="Gelhaye E."/>
            <person name="Goldberg J."/>
            <person name="Grabherr M.G."/>
            <person name="Kodira C.D."/>
            <person name="Kohler A."/>
            <person name="Kuees U."/>
            <person name="Lindquist E.A."/>
            <person name="Lucas S.M."/>
            <person name="Mago R."/>
            <person name="Mauceli E."/>
            <person name="Morin E."/>
            <person name="Murat C."/>
            <person name="Pangilinan J.L."/>
            <person name="Park R."/>
            <person name="Pearson M."/>
            <person name="Quesneville H."/>
            <person name="Rouhier N."/>
            <person name="Sakthikumar S."/>
            <person name="Salamov A.A."/>
            <person name="Schmutz J."/>
            <person name="Selles B."/>
            <person name="Shapiro H."/>
            <person name="Tanguay P."/>
            <person name="Tuskan G.A."/>
            <person name="Henrissat B."/>
            <person name="Van de Peer Y."/>
            <person name="Rouze P."/>
            <person name="Ellis J.G."/>
            <person name="Dodds P.N."/>
            <person name="Schein J.E."/>
            <person name="Zhong S."/>
            <person name="Hamelin R.C."/>
            <person name="Grigoriev I.V."/>
            <person name="Szabo L.J."/>
            <person name="Martin F."/>
        </authorList>
    </citation>
    <scope>NUCLEOTIDE SEQUENCE [LARGE SCALE GENOMIC DNA]</scope>
    <source>
        <strain evidence="3">CRL 75-36-700-3 / race SCCL</strain>
    </source>
</reference>
<evidence type="ECO:0000313" key="3">
    <source>
        <dbReference type="Proteomes" id="UP000008783"/>
    </source>
</evidence>
<feature type="region of interest" description="Disordered" evidence="1">
    <location>
        <begin position="1"/>
        <end position="182"/>
    </location>
</feature>
<keyword evidence="3" id="KW-1185">Reference proteome</keyword>
<dbReference type="EMBL" id="DS178291">
    <property type="protein sequence ID" value="EFP84529.1"/>
    <property type="molecule type" value="Genomic_DNA"/>
</dbReference>
<dbReference type="VEuPathDB" id="FungiDB:PGTG_10688"/>
<organism evidence="2 3">
    <name type="scientific">Puccinia graminis f. sp. tritici (strain CRL 75-36-700-3 / race SCCL)</name>
    <name type="common">Black stem rust fungus</name>
    <dbReference type="NCBI Taxonomy" id="418459"/>
    <lineage>
        <taxon>Eukaryota</taxon>
        <taxon>Fungi</taxon>
        <taxon>Dikarya</taxon>
        <taxon>Basidiomycota</taxon>
        <taxon>Pucciniomycotina</taxon>
        <taxon>Pucciniomycetes</taxon>
        <taxon>Pucciniales</taxon>
        <taxon>Pucciniaceae</taxon>
        <taxon>Puccinia</taxon>
    </lineage>
</organism>
<proteinExistence type="predicted"/>
<feature type="compositionally biased region" description="Basic and acidic residues" evidence="1">
    <location>
        <begin position="111"/>
        <end position="124"/>
    </location>
</feature>
<feature type="compositionally biased region" description="Basic residues" evidence="1">
    <location>
        <begin position="81"/>
        <end position="110"/>
    </location>
</feature>
<dbReference type="InParanoid" id="E3KJQ4"/>
<gene>
    <name evidence="2" type="ORF">PGTG_10688</name>
</gene>
<dbReference type="GeneID" id="10546122"/>
<name>E3KJQ4_PUCGT</name>
<sequence>MTSPTKQERPPLPFSTPPNVTSPVDSPPLRYNLPGFGIVEEIQTKKLNRQDIGEKSGPLGKGPNRPTGKAKPSLGTEWTHVPKRHSARIKREKQTNKPKVKATRPNAKKKPTAEDFRTTHHDAMDIDPQLTKNGPADDEPEPSKEVTKRQDQTEPPKGVTKSPDENDPKKPLSPKVIKIPSY</sequence>
<dbReference type="Proteomes" id="UP000008783">
    <property type="component" value="Unassembled WGS sequence"/>
</dbReference>
<dbReference type="OrthoDB" id="2511521at2759"/>
<dbReference type="KEGG" id="pgr:PGTG_10688"/>
<dbReference type="HOGENOM" id="CLU_1482699_0_0_1"/>
<accession>E3KJQ4</accession>
<evidence type="ECO:0000256" key="1">
    <source>
        <dbReference type="SAM" id="MobiDB-lite"/>
    </source>
</evidence>
<protein>
    <submittedName>
        <fullName evidence="2">Uncharacterized protein</fullName>
    </submittedName>
</protein>